<evidence type="ECO:0000259" key="1">
    <source>
        <dbReference type="Pfam" id="PF00535"/>
    </source>
</evidence>
<dbReference type="PANTHER" id="PTHR48090:SF7">
    <property type="entry name" value="RFBJ PROTEIN"/>
    <property type="match status" value="1"/>
</dbReference>
<dbReference type="EMBL" id="JAHQCS010000184">
    <property type="protein sequence ID" value="MBU9714689.1"/>
    <property type="molecule type" value="Genomic_DNA"/>
</dbReference>
<sequence>MKVDVIIPAYNEEDMIGTTLTSLIAQSWINEIIVVDDGSSDNTFDIAKKYTNIVLKHHKNEGKGNAIITGLTHSKGEWVMLLDADLGESASDAIKLLEPIIKGRADMTIAIFPQQMEKGLGLVKKRAQRIILKKTGKHLEAPLSGQRVFHRNWIGKIINHGVVGYGLEIHLNLTFLLNGATIEEVHTSMKHRTTGKDIRGFYHRAKQWIELERTVWHFQ</sequence>
<protein>
    <submittedName>
        <fullName evidence="2">Glycosyltransferase family 2 protein</fullName>
    </submittedName>
</protein>
<evidence type="ECO:0000313" key="3">
    <source>
        <dbReference type="Proteomes" id="UP000784880"/>
    </source>
</evidence>
<organism evidence="2 3">
    <name type="scientific">Evansella tamaricis</name>
    <dbReference type="NCBI Taxonomy" id="2069301"/>
    <lineage>
        <taxon>Bacteria</taxon>
        <taxon>Bacillati</taxon>
        <taxon>Bacillota</taxon>
        <taxon>Bacilli</taxon>
        <taxon>Bacillales</taxon>
        <taxon>Bacillaceae</taxon>
        <taxon>Evansella</taxon>
    </lineage>
</organism>
<dbReference type="RefSeq" id="WP_217069468.1">
    <property type="nucleotide sequence ID" value="NZ_JAHQCS010000184.1"/>
</dbReference>
<feature type="domain" description="Glycosyltransferase 2-like" evidence="1">
    <location>
        <begin position="5"/>
        <end position="138"/>
    </location>
</feature>
<name>A0ABS6JLY7_9BACI</name>
<dbReference type="InterPro" id="IPR050256">
    <property type="entry name" value="Glycosyltransferase_2"/>
</dbReference>
<dbReference type="Proteomes" id="UP000784880">
    <property type="component" value="Unassembled WGS sequence"/>
</dbReference>
<reference evidence="2 3" key="1">
    <citation type="submission" date="2021-06" db="EMBL/GenBank/DDBJ databases">
        <title>Bacillus sp. RD4P76, an endophyte from a halophyte.</title>
        <authorList>
            <person name="Sun J.-Q."/>
        </authorList>
    </citation>
    <scope>NUCLEOTIDE SEQUENCE [LARGE SCALE GENOMIC DNA]</scope>
    <source>
        <strain evidence="2 3">CGMCC 1.15917</strain>
    </source>
</reference>
<dbReference type="Pfam" id="PF00535">
    <property type="entry name" value="Glycos_transf_2"/>
    <property type="match status" value="1"/>
</dbReference>
<accession>A0ABS6JLY7</accession>
<gene>
    <name evidence="2" type="ORF">KS419_23365</name>
</gene>
<comment type="caution">
    <text evidence="2">The sequence shown here is derived from an EMBL/GenBank/DDBJ whole genome shotgun (WGS) entry which is preliminary data.</text>
</comment>
<dbReference type="PANTHER" id="PTHR48090">
    <property type="entry name" value="UNDECAPRENYL-PHOSPHATE 4-DEOXY-4-FORMAMIDO-L-ARABINOSE TRANSFERASE-RELATED"/>
    <property type="match status" value="1"/>
</dbReference>
<evidence type="ECO:0000313" key="2">
    <source>
        <dbReference type="EMBL" id="MBU9714689.1"/>
    </source>
</evidence>
<proteinExistence type="predicted"/>
<keyword evidence="3" id="KW-1185">Reference proteome</keyword>
<dbReference type="CDD" id="cd04179">
    <property type="entry name" value="DPM_DPG-synthase_like"/>
    <property type="match status" value="1"/>
</dbReference>
<dbReference type="InterPro" id="IPR001173">
    <property type="entry name" value="Glyco_trans_2-like"/>
</dbReference>